<proteinExistence type="predicted"/>
<keyword evidence="4" id="KW-1185">Reference proteome</keyword>
<evidence type="ECO:0000313" key="4">
    <source>
        <dbReference type="Proteomes" id="UP000014680"/>
    </source>
</evidence>
<dbReference type="CDD" id="cd04519">
    <property type="entry name" value="RasGAP"/>
    <property type="match status" value="1"/>
</dbReference>
<dbReference type="GeneID" id="14886712"/>
<dbReference type="PANTHER" id="PTHR10194">
    <property type="entry name" value="RAS GTPASE-ACTIVATING PROTEINS"/>
    <property type="match status" value="1"/>
</dbReference>
<feature type="domain" description="Ras-GAP" evidence="2">
    <location>
        <begin position="108"/>
        <end position="258"/>
    </location>
</feature>
<organism evidence="3 4">
    <name type="scientific">Entamoeba invadens IP1</name>
    <dbReference type="NCBI Taxonomy" id="370355"/>
    <lineage>
        <taxon>Eukaryota</taxon>
        <taxon>Amoebozoa</taxon>
        <taxon>Evosea</taxon>
        <taxon>Archamoebae</taxon>
        <taxon>Mastigamoebida</taxon>
        <taxon>Entamoebidae</taxon>
        <taxon>Entamoeba</taxon>
    </lineage>
</organism>
<dbReference type="InterPro" id="IPR001936">
    <property type="entry name" value="RasGAP_dom"/>
</dbReference>
<keyword evidence="1" id="KW-0343">GTPase activation</keyword>
<dbReference type="AlphaFoldDB" id="A0A0A1U4J8"/>
<dbReference type="GO" id="GO:0005096">
    <property type="term" value="F:GTPase activator activity"/>
    <property type="evidence" value="ECO:0007669"/>
    <property type="project" value="UniProtKB-KW"/>
</dbReference>
<evidence type="ECO:0000313" key="3">
    <source>
        <dbReference type="EMBL" id="ELP87796.1"/>
    </source>
</evidence>
<dbReference type="Gene3D" id="1.10.506.10">
    <property type="entry name" value="GTPase Activation - p120gap, domain 1"/>
    <property type="match status" value="1"/>
</dbReference>
<dbReference type="InterPro" id="IPR039360">
    <property type="entry name" value="Ras_GTPase"/>
</dbReference>
<reference evidence="3 4" key="1">
    <citation type="submission" date="2012-10" db="EMBL/GenBank/DDBJ databases">
        <authorList>
            <person name="Zafar N."/>
            <person name="Inman J."/>
            <person name="Hall N."/>
            <person name="Lorenzi H."/>
            <person name="Caler E."/>
        </authorList>
    </citation>
    <scope>NUCLEOTIDE SEQUENCE [LARGE SCALE GENOMIC DNA]</scope>
    <source>
        <strain evidence="3 4">IP1</strain>
    </source>
</reference>
<evidence type="ECO:0000256" key="1">
    <source>
        <dbReference type="ARBA" id="ARBA00022468"/>
    </source>
</evidence>
<gene>
    <name evidence="3" type="ORF">EIN_411490</name>
</gene>
<accession>A0A0A1U4J8</accession>
<dbReference type="KEGG" id="eiv:EIN_411490"/>
<dbReference type="InterPro" id="IPR008936">
    <property type="entry name" value="Rho_GTPase_activation_prot"/>
</dbReference>
<dbReference type="PROSITE" id="PS50018">
    <property type="entry name" value="RAS_GTPASE_ACTIV_2"/>
    <property type="match status" value="1"/>
</dbReference>
<dbReference type="EMBL" id="KB206788">
    <property type="protein sequence ID" value="ELP87796.1"/>
    <property type="molecule type" value="Genomic_DNA"/>
</dbReference>
<dbReference type="VEuPathDB" id="AmoebaDB:EIN_411490"/>
<protein>
    <recommendedName>
        <fullName evidence="2">Ras-GAP domain-containing protein</fullName>
    </recommendedName>
</protein>
<sequence length="469" mass="53880">MISSHWHISFLAQTLLYSKFKTRLNSMAETRTCVDILNNCVDESIDARFYMSSSQQTSEISSPSTDNSFFVSPANSKQITPEEIVRNLMLSKLTLLNGFSQLIALEPSKDSYIPVLLSYYSSRDKLYNVIAALAMEEINNTCCSNQLFRGNTVFTKFYGVYANTYCAAMLKETSETIVGFIKVAHYMKYLELPVIDESRKNIEREIFSTYTAMLRQNEALFPQHYKLILKRIYVQTREVRGEAEAIEVLTTLIFLRFLFVPFLATPSLLKCFQRAAGVAVKEMKELAISGTQMKTEPKVVSPVLSVDPKRKHHRVVGGEMRDLSKLAITTQENSDVAKEFIDYIKEVVLMVKNGTVIFTQQEANTISDVVSTFRLIEIVKKEEKNLRKAMGNEFKAIKEMLALVKKSEKEKIKGEMDEKETKEFYDWLSLNQNSSVIKQLQTCPNCDIKSKRKKRDWFVKRQKVEKPED</sequence>
<dbReference type="RefSeq" id="XP_004254567.1">
    <property type="nucleotide sequence ID" value="XM_004254519.1"/>
</dbReference>
<name>A0A0A1U4J8_ENTIV</name>
<dbReference type="Proteomes" id="UP000014680">
    <property type="component" value="Unassembled WGS sequence"/>
</dbReference>
<evidence type="ECO:0000259" key="2">
    <source>
        <dbReference type="PROSITE" id="PS50018"/>
    </source>
</evidence>
<dbReference type="PANTHER" id="PTHR10194:SF151">
    <property type="entry name" value="NEUROFIBROMIN-A"/>
    <property type="match status" value="1"/>
</dbReference>
<dbReference type="SUPFAM" id="SSF48350">
    <property type="entry name" value="GTPase activation domain, GAP"/>
    <property type="match status" value="1"/>
</dbReference>